<evidence type="ECO:0000256" key="6">
    <source>
        <dbReference type="ARBA" id="ARBA00012216"/>
    </source>
</evidence>
<feature type="binding site" evidence="21">
    <location>
        <position position="266"/>
    </location>
    <ligand>
        <name>Mg(2+)</name>
        <dbReference type="ChEBI" id="CHEBI:18420"/>
        <label>1</label>
    </ligand>
</feature>
<comment type="cofactor">
    <cofactor evidence="21">
        <name>Mg(2+)</name>
        <dbReference type="ChEBI" id="CHEBI:18420"/>
    </cofactor>
    <cofactor evidence="21">
        <name>Mn(2+)</name>
        <dbReference type="ChEBI" id="CHEBI:29035"/>
    </cofactor>
    <text evidence="21">Binds 2 magnesium or manganese ions per subunit.</text>
</comment>
<dbReference type="InterPro" id="IPR005905">
    <property type="entry name" value="D_ala_D_ala"/>
</dbReference>
<evidence type="ECO:0000256" key="13">
    <source>
        <dbReference type="ARBA" id="ARBA00022960"/>
    </source>
</evidence>
<accession>A0A437Q7H4</accession>
<dbReference type="InterPro" id="IPR016185">
    <property type="entry name" value="PreATP-grasp_dom_sf"/>
</dbReference>
<evidence type="ECO:0000256" key="21">
    <source>
        <dbReference type="PIRSR" id="PIRSR039102-3"/>
    </source>
</evidence>
<dbReference type="Gene3D" id="3.30.470.20">
    <property type="entry name" value="ATP-grasp fold, B domain"/>
    <property type="match status" value="1"/>
</dbReference>
<comment type="cofactor">
    <cofactor evidence="1">
        <name>Mn(2+)</name>
        <dbReference type="ChEBI" id="CHEBI:29035"/>
    </cofactor>
</comment>
<keyword evidence="11 22" id="KW-0067">ATP-binding</keyword>
<evidence type="ECO:0000256" key="9">
    <source>
        <dbReference type="ARBA" id="ARBA00022723"/>
    </source>
</evidence>
<evidence type="ECO:0000256" key="12">
    <source>
        <dbReference type="ARBA" id="ARBA00022842"/>
    </source>
</evidence>
<comment type="similarity">
    <text evidence="5 19">Belongs to the D-alanine--D-alanine ligase family.</text>
</comment>
<dbReference type="SUPFAM" id="SSF52440">
    <property type="entry name" value="PreATP-grasp domain"/>
    <property type="match status" value="1"/>
</dbReference>
<dbReference type="FunFam" id="3.30.1490.20:FF:000007">
    <property type="entry name" value="D-alanine--D-alanine ligase"/>
    <property type="match status" value="1"/>
</dbReference>
<dbReference type="Pfam" id="PF01820">
    <property type="entry name" value="Dala_Dala_lig_N"/>
    <property type="match status" value="1"/>
</dbReference>
<comment type="pathway">
    <text evidence="4 19">Cell wall biogenesis; peptidoglycan biosynthesis.</text>
</comment>
<dbReference type="Gene3D" id="3.30.1490.20">
    <property type="entry name" value="ATP-grasp fold, A domain"/>
    <property type="match status" value="1"/>
</dbReference>
<gene>
    <name evidence="19" type="primary">ddl</name>
    <name evidence="24" type="ORF">EOE65_12655</name>
</gene>
<evidence type="ECO:0000256" key="4">
    <source>
        <dbReference type="ARBA" id="ARBA00004752"/>
    </source>
</evidence>
<dbReference type="GO" id="GO:0005524">
    <property type="term" value="F:ATP binding"/>
    <property type="evidence" value="ECO:0007669"/>
    <property type="project" value="UniProtKB-UniRule"/>
</dbReference>
<evidence type="ECO:0000256" key="7">
    <source>
        <dbReference type="ARBA" id="ARBA00022490"/>
    </source>
</evidence>
<dbReference type="InterPro" id="IPR000291">
    <property type="entry name" value="D-Ala_lig_Van_CS"/>
</dbReference>
<evidence type="ECO:0000256" key="10">
    <source>
        <dbReference type="ARBA" id="ARBA00022741"/>
    </source>
</evidence>
<dbReference type="PROSITE" id="PS00843">
    <property type="entry name" value="DALA_DALA_LIGASE_1"/>
    <property type="match status" value="1"/>
</dbReference>
<evidence type="ECO:0000256" key="20">
    <source>
        <dbReference type="PIRSR" id="PIRSR039102-1"/>
    </source>
</evidence>
<dbReference type="PANTHER" id="PTHR23132">
    <property type="entry name" value="D-ALANINE--D-ALANINE LIGASE"/>
    <property type="match status" value="1"/>
</dbReference>
<sequence>MSYQASQEQLARFGRVAVVYGGNSAERPVSLKSGTAVLAALQRAGVDAFGIDLCGDADDLDPVRQLCDADYDCAFLALHGRGGEDGTIQGLLETLKRPYTGSGVSASALGMDKLRSKQLFVGTGLPTPPFCVLKTADDLAPCADQLGFPLMVKPAHEGSSIGMHKVNSLAELTSAWQDAAQYDTSVIAEKWVTGVEFTVAVLNGQTLPAIRLETPHDFYDYNAKYEANDTGYYFDNALSGAQNSELADIALNAFDAIGCRGWGRVDLMQDQAGEFYLLEVNTLPGMTDHSLVPMAAERAGMSFEELVVTILDGVCA</sequence>
<dbReference type="PROSITE" id="PS00844">
    <property type="entry name" value="DALA_DALA_LIGASE_2"/>
    <property type="match status" value="1"/>
</dbReference>
<dbReference type="PIRSF" id="PIRSF039102">
    <property type="entry name" value="Ddl/VanB"/>
    <property type="match status" value="1"/>
</dbReference>
<dbReference type="Gene3D" id="3.40.50.20">
    <property type="match status" value="1"/>
</dbReference>
<evidence type="ECO:0000313" key="25">
    <source>
        <dbReference type="Proteomes" id="UP000282818"/>
    </source>
</evidence>
<dbReference type="GO" id="GO:0008716">
    <property type="term" value="F:D-alanine-D-alanine ligase activity"/>
    <property type="evidence" value="ECO:0007669"/>
    <property type="project" value="UniProtKB-UniRule"/>
</dbReference>
<evidence type="ECO:0000256" key="8">
    <source>
        <dbReference type="ARBA" id="ARBA00022598"/>
    </source>
</evidence>
<dbReference type="HAMAP" id="MF_00047">
    <property type="entry name" value="Dala_Dala_lig"/>
    <property type="match status" value="1"/>
</dbReference>
<dbReference type="InterPro" id="IPR011127">
    <property type="entry name" value="Dala_Dala_lig_N"/>
</dbReference>
<comment type="subcellular location">
    <subcellularLocation>
        <location evidence="3 19">Cytoplasm</location>
    </subcellularLocation>
</comment>
<organism evidence="24 25">
    <name type="scientific">Neptunomonas marina</name>
    <dbReference type="NCBI Taxonomy" id="1815562"/>
    <lineage>
        <taxon>Bacteria</taxon>
        <taxon>Pseudomonadati</taxon>
        <taxon>Pseudomonadota</taxon>
        <taxon>Gammaproteobacteria</taxon>
        <taxon>Oceanospirillales</taxon>
        <taxon>Oceanospirillaceae</taxon>
        <taxon>Neptunomonas</taxon>
    </lineage>
</organism>
<evidence type="ECO:0000256" key="22">
    <source>
        <dbReference type="PROSITE-ProRule" id="PRU00409"/>
    </source>
</evidence>
<keyword evidence="15 21" id="KW-0464">Manganese</keyword>
<keyword evidence="25" id="KW-1185">Reference proteome</keyword>
<evidence type="ECO:0000256" key="18">
    <source>
        <dbReference type="ARBA" id="ARBA00060592"/>
    </source>
</evidence>
<feature type="active site" evidence="20">
    <location>
        <position position="290"/>
    </location>
</feature>
<dbReference type="AlphaFoldDB" id="A0A437Q7H4"/>
<dbReference type="GO" id="GO:0008360">
    <property type="term" value="P:regulation of cell shape"/>
    <property type="evidence" value="ECO:0007669"/>
    <property type="project" value="UniProtKB-KW"/>
</dbReference>
<evidence type="ECO:0000313" key="24">
    <source>
        <dbReference type="EMBL" id="RVU30485.1"/>
    </source>
</evidence>
<evidence type="ECO:0000256" key="3">
    <source>
        <dbReference type="ARBA" id="ARBA00004496"/>
    </source>
</evidence>
<dbReference type="SUPFAM" id="SSF56059">
    <property type="entry name" value="Glutathione synthetase ATP-binding domain-like"/>
    <property type="match status" value="1"/>
</dbReference>
<dbReference type="EC" id="6.3.2.4" evidence="6 19"/>
<evidence type="ECO:0000256" key="14">
    <source>
        <dbReference type="ARBA" id="ARBA00022984"/>
    </source>
</evidence>
<keyword evidence="16 19" id="KW-0961">Cell wall biogenesis/degradation</keyword>
<keyword evidence="14 19" id="KW-0573">Peptidoglycan synthesis</keyword>
<keyword evidence="7 19" id="KW-0963">Cytoplasm</keyword>
<dbReference type="NCBIfam" id="NF002378">
    <property type="entry name" value="PRK01372.1"/>
    <property type="match status" value="1"/>
</dbReference>
<dbReference type="GO" id="GO:0071555">
    <property type="term" value="P:cell wall organization"/>
    <property type="evidence" value="ECO:0007669"/>
    <property type="project" value="UniProtKB-KW"/>
</dbReference>
<comment type="function">
    <text evidence="2 19">Cell wall formation.</text>
</comment>
<comment type="catalytic activity">
    <reaction evidence="17 19">
        <text>2 D-alanine + ATP = D-alanyl-D-alanine + ADP + phosphate + H(+)</text>
        <dbReference type="Rhea" id="RHEA:11224"/>
        <dbReference type="ChEBI" id="CHEBI:15378"/>
        <dbReference type="ChEBI" id="CHEBI:30616"/>
        <dbReference type="ChEBI" id="CHEBI:43474"/>
        <dbReference type="ChEBI" id="CHEBI:57416"/>
        <dbReference type="ChEBI" id="CHEBI:57822"/>
        <dbReference type="ChEBI" id="CHEBI:456216"/>
        <dbReference type="EC" id="6.3.2.4"/>
    </reaction>
</comment>
<comment type="caution">
    <text evidence="24">The sequence shown here is derived from an EMBL/GenBank/DDBJ whole genome shotgun (WGS) entry which is preliminary data.</text>
</comment>
<feature type="binding site" evidence="21">
    <location>
        <position position="279"/>
    </location>
    <ligand>
        <name>Mg(2+)</name>
        <dbReference type="ChEBI" id="CHEBI:18420"/>
        <label>2</label>
    </ligand>
</feature>
<keyword evidence="12 21" id="KW-0460">Magnesium</keyword>
<protein>
    <recommendedName>
        <fullName evidence="6 19">D-alanine--D-alanine ligase</fullName>
        <ecNumber evidence="6 19">6.3.2.4</ecNumber>
    </recommendedName>
    <alternativeName>
        <fullName evidence="19">D-Ala-D-Ala ligase</fullName>
    </alternativeName>
    <alternativeName>
        <fullName evidence="19">D-alanylalanine synthetase</fullName>
    </alternativeName>
</protein>
<dbReference type="Proteomes" id="UP000282818">
    <property type="component" value="Unassembled WGS sequence"/>
</dbReference>
<dbReference type="RefSeq" id="WP_127694681.1">
    <property type="nucleotide sequence ID" value="NZ_SACQ01000005.1"/>
</dbReference>
<evidence type="ECO:0000256" key="19">
    <source>
        <dbReference type="HAMAP-Rule" id="MF_00047"/>
    </source>
</evidence>
<evidence type="ECO:0000256" key="2">
    <source>
        <dbReference type="ARBA" id="ARBA00003921"/>
    </source>
</evidence>
<evidence type="ECO:0000256" key="1">
    <source>
        <dbReference type="ARBA" id="ARBA00001936"/>
    </source>
</evidence>
<name>A0A437Q7H4_9GAMM</name>
<feature type="binding site" evidence="21">
    <location>
        <position position="279"/>
    </location>
    <ligand>
        <name>Mg(2+)</name>
        <dbReference type="ChEBI" id="CHEBI:18420"/>
        <label>1</label>
    </ligand>
</feature>
<dbReference type="InterPro" id="IPR011095">
    <property type="entry name" value="Dala_Dala_lig_C"/>
</dbReference>
<reference evidence="24 25" key="1">
    <citation type="submission" date="2019-01" db="EMBL/GenBank/DDBJ databases">
        <authorList>
            <person name="Chen W.-M."/>
        </authorList>
    </citation>
    <scope>NUCLEOTIDE SEQUENCE [LARGE SCALE GENOMIC DNA]</scope>
    <source>
        <strain evidence="24 25">HPM-16</strain>
    </source>
</reference>
<dbReference type="GO" id="GO:0009252">
    <property type="term" value="P:peptidoglycan biosynthetic process"/>
    <property type="evidence" value="ECO:0007669"/>
    <property type="project" value="UniProtKB-UniRule"/>
</dbReference>
<dbReference type="InterPro" id="IPR011761">
    <property type="entry name" value="ATP-grasp"/>
</dbReference>
<dbReference type="FunFam" id="3.30.470.20:FF:000008">
    <property type="entry name" value="D-alanine--D-alanine ligase"/>
    <property type="match status" value="1"/>
</dbReference>
<dbReference type="GO" id="GO:0046872">
    <property type="term" value="F:metal ion binding"/>
    <property type="evidence" value="ECO:0007669"/>
    <property type="project" value="UniProtKB-KW"/>
</dbReference>
<feature type="active site" evidence="20">
    <location>
        <position position="159"/>
    </location>
</feature>
<dbReference type="PANTHER" id="PTHR23132:SF23">
    <property type="entry name" value="D-ALANINE--D-ALANINE LIGASE B"/>
    <property type="match status" value="1"/>
</dbReference>
<dbReference type="GO" id="GO:0005829">
    <property type="term" value="C:cytosol"/>
    <property type="evidence" value="ECO:0007669"/>
    <property type="project" value="UniProtKB-ARBA"/>
</dbReference>
<feature type="active site" evidence="20">
    <location>
        <position position="26"/>
    </location>
</feature>
<dbReference type="PROSITE" id="PS50975">
    <property type="entry name" value="ATP_GRASP"/>
    <property type="match status" value="1"/>
</dbReference>
<dbReference type="EMBL" id="SACQ01000005">
    <property type="protein sequence ID" value="RVU30485.1"/>
    <property type="molecule type" value="Genomic_DNA"/>
</dbReference>
<evidence type="ECO:0000259" key="23">
    <source>
        <dbReference type="PROSITE" id="PS50975"/>
    </source>
</evidence>
<feature type="binding site" evidence="21">
    <location>
        <position position="281"/>
    </location>
    <ligand>
        <name>Mg(2+)</name>
        <dbReference type="ChEBI" id="CHEBI:18420"/>
        <label>2</label>
    </ligand>
</feature>
<dbReference type="UniPathway" id="UPA00219"/>
<evidence type="ECO:0000256" key="5">
    <source>
        <dbReference type="ARBA" id="ARBA00010871"/>
    </source>
</evidence>
<comment type="pathway">
    <text evidence="18">Glycan biosynthesis.</text>
</comment>
<evidence type="ECO:0000256" key="16">
    <source>
        <dbReference type="ARBA" id="ARBA00023316"/>
    </source>
</evidence>
<evidence type="ECO:0000256" key="11">
    <source>
        <dbReference type="ARBA" id="ARBA00022840"/>
    </source>
</evidence>
<keyword evidence="13 19" id="KW-0133">Cell shape</keyword>
<dbReference type="InterPro" id="IPR013815">
    <property type="entry name" value="ATP_grasp_subdomain_1"/>
</dbReference>
<proteinExistence type="inferred from homology"/>
<keyword evidence="9 21" id="KW-0479">Metal-binding</keyword>
<dbReference type="NCBIfam" id="TIGR01205">
    <property type="entry name" value="D_ala_D_alaTIGR"/>
    <property type="match status" value="1"/>
</dbReference>
<keyword evidence="10 22" id="KW-0547">Nucleotide-binding</keyword>
<evidence type="ECO:0000256" key="15">
    <source>
        <dbReference type="ARBA" id="ARBA00023211"/>
    </source>
</evidence>
<evidence type="ECO:0000256" key="17">
    <source>
        <dbReference type="ARBA" id="ARBA00047614"/>
    </source>
</evidence>
<dbReference type="Pfam" id="PF07478">
    <property type="entry name" value="Dala_Dala_lig_C"/>
    <property type="match status" value="1"/>
</dbReference>
<keyword evidence="8 19" id="KW-0436">Ligase</keyword>
<feature type="domain" description="ATP-grasp" evidence="23">
    <location>
        <begin position="117"/>
        <end position="312"/>
    </location>
</feature>